<dbReference type="Gene3D" id="1.20.1250.20">
    <property type="entry name" value="MFS general substrate transporter like domains"/>
    <property type="match status" value="1"/>
</dbReference>
<evidence type="ECO:0000313" key="11">
    <source>
        <dbReference type="Proteomes" id="UP001592531"/>
    </source>
</evidence>
<comment type="subcellular location">
    <subcellularLocation>
        <location evidence="1">Cell membrane</location>
        <topology evidence="1">Multi-pass membrane protein</topology>
    </subcellularLocation>
</comment>
<feature type="transmembrane region" description="Helical" evidence="8">
    <location>
        <begin position="277"/>
        <end position="295"/>
    </location>
</feature>
<evidence type="ECO:0000256" key="4">
    <source>
        <dbReference type="ARBA" id="ARBA00022692"/>
    </source>
</evidence>
<dbReference type="PANTHER" id="PTHR23517:SF2">
    <property type="entry name" value="MULTIDRUG RESISTANCE PROTEIN MDTH"/>
    <property type="match status" value="1"/>
</dbReference>
<sequence length="443" mass="45724">MPSRPLPRPGLSERLGASFRETVGGLPQAFWWLWLSTLVNRIGGFVVPFLALYLTLDRHFSPAFAGLVASLYGLGGSFASVVGGVLADRIGRRPTLLAAQSGTALATLALGLVHPAWAIAVAAAVVGFTGNAGRPAVSAIMADLVPAVDRVRAYSLNYWAINIGFAFSAAAAGLIAAHGYLLLFVGDAATTLLCAVVVFTRVPETRPVHPPSQRTADQQAGGARVTDKPAVGLGAVLRNPVFMAFVGLTFLTGCVDGQGSMALPIVMGHEGFSPTDYGAVVSLNGVLIVLLQIPLTRLVQGRNRAAMLCAASLLTGCGFGLTAFAGAAWFYALTVTVWTAGEMLRVPAGMAIVAELSPVHARGRYQGVYSLAWTGASFVAPLTAGLLLTAGGGDAVWTTCTLLGAVTAAGFVWLLRGRTPEPDPVPLPARVPENADAPAVAAS</sequence>
<dbReference type="Pfam" id="PF07690">
    <property type="entry name" value="MFS_1"/>
    <property type="match status" value="1"/>
</dbReference>
<feature type="transmembrane region" description="Helical" evidence="8">
    <location>
        <begin position="395"/>
        <end position="415"/>
    </location>
</feature>
<dbReference type="Proteomes" id="UP001592531">
    <property type="component" value="Unassembled WGS sequence"/>
</dbReference>
<dbReference type="InterPro" id="IPR036259">
    <property type="entry name" value="MFS_trans_sf"/>
</dbReference>
<dbReference type="CDD" id="cd17329">
    <property type="entry name" value="MFS_MdtH_MDR_like"/>
    <property type="match status" value="1"/>
</dbReference>
<keyword evidence="3" id="KW-1003">Cell membrane</keyword>
<comment type="caution">
    <text evidence="10">The sequence shown here is derived from an EMBL/GenBank/DDBJ whole genome shotgun (WGS) entry which is preliminary data.</text>
</comment>
<dbReference type="EMBL" id="JBHFAB010000023">
    <property type="protein sequence ID" value="MFC1420099.1"/>
    <property type="molecule type" value="Genomic_DNA"/>
</dbReference>
<proteinExistence type="predicted"/>
<dbReference type="InterPro" id="IPR011701">
    <property type="entry name" value="MFS"/>
</dbReference>
<keyword evidence="6 8" id="KW-0472">Membrane</keyword>
<feature type="transmembrane region" description="Helical" evidence="8">
    <location>
        <begin position="63"/>
        <end position="86"/>
    </location>
</feature>
<feature type="transmembrane region" description="Helical" evidence="8">
    <location>
        <begin position="307"/>
        <end position="331"/>
    </location>
</feature>
<feature type="transmembrane region" description="Helical" evidence="8">
    <location>
        <begin position="181"/>
        <end position="199"/>
    </location>
</feature>
<feature type="transmembrane region" description="Helical" evidence="8">
    <location>
        <begin position="106"/>
        <end position="128"/>
    </location>
</feature>
<dbReference type="RefSeq" id="WP_380540673.1">
    <property type="nucleotide sequence ID" value="NZ_JBHFAB010000023.1"/>
</dbReference>
<evidence type="ECO:0000256" key="2">
    <source>
        <dbReference type="ARBA" id="ARBA00022448"/>
    </source>
</evidence>
<feature type="domain" description="Major facilitator superfamily (MFS) profile" evidence="9">
    <location>
        <begin position="29"/>
        <end position="422"/>
    </location>
</feature>
<gene>
    <name evidence="10" type="ORF">ACEZDE_26175</name>
</gene>
<evidence type="ECO:0000259" key="9">
    <source>
        <dbReference type="PROSITE" id="PS50850"/>
    </source>
</evidence>
<evidence type="ECO:0000256" key="7">
    <source>
        <dbReference type="SAM" id="MobiDB-lite"/>
    </source>
</evidence>
<evidence type="ECO:0000256" key="3">
    <source>
        <dbReference type="ARBA" id="ARBA00022475"/>
    </source>
</evidence>
<dbReference type="InterPro" id="IPR020846">
    <property type="entry name" value="MFS_dom"/>
</dbReference>
<evidence type="ECO:0000313" key="10">
    <source>
        <dbReference type="EMBL" id="MFC1420099.1"/>
    </source>
</evidence>
<dbReference type="InterPro" id="IPR050171">
    <property type="entry name" value="MFS_Transporters"/>
</dbReference>
<feature type="transmembrane region" description="Helical" evidence="8">
    <location>
        <begin position="241"/>
        <end position="265"/>
    </location>
</feature>
<keyword evidence="2" id="KW-0813">Transport</keyword>
<feature type="transmembrane region" description="Helical" evidence="8">
    <location>
        <begin position="156"/>
        <end position="175"/>
    </location>
</feature>
<evidence type="ECO:0000256" key="1">
    <source>
        <dbReference type="ARBA" id="ARBA00004651"/>
    </source>
</evidence>
<dbReference type="InterPro" id="IPR005829">
    <property type="entry name" value="Sugar_transporter_CS"/>
</dbReference>
<feature type="transmembrane region" description="Helical" evidence="8">
    <location>
        <begin position="31"/>
        <end position="56"/>
    </location>
</feature>
<evidence type="ECO:0000256" key="8">
    <source>
        <dbReference type="SAM" id="Phobius"/>
    </source>
</evidence>
<evidence type="ECO:0000256" key="5">
    <source>
        <dbReference type="ARBA" id="ARBA00022989"/>
    </source>
</evidence>
<keyword evidence="5 8" id="KW-1133">Transmembrane helix</keyword>
<name>A0ABV6W273_9ACTN</name>
<keyword evidence="11" id="KW-1185">Reference proteome</keyword>
<evidence type="ECO:0000256" key="6">
    <source>
        <dbReference type="ARBA" id="ARBA00023136"/>
    </source>
</evidence>
<accession>A0ABV6W273</accession>
<dbReference type="PROSITE" id="PS00216">
    <property type="entry name" value="SUGAR_TRANSPORT_1"/>
    <property type="match status" value="1"/>
</dbReference>
<organism evidence="10 11">
    <name type="scientific">Streptacidiphilus cavernicola</name>
    <dbReference type="NCBI Taxonomy" id="3342716"/>
    <lineage>
        <taxon>Bacteria</taxon>
        <taxon>Bacillati</taxon>
        <taxon>Actinomycetota</taxon>
        <taxon>Actinomycetes</taxon>
        <taxon>Kitasatosporales</taxon>
        <taxon>Streptomycetaceae</taxon>
        <taxon>Streptacidiphilus</taxon>
    </lineage>
</organism>
<dbReference type="PANTHER" id="PTHR23517">
    <property type="entry name" value="RESISTANCE PROTEIN MDTM, PUTATIVE-RELATED-RELATED"/>
    <property type="match status" value="1"/>
</dbReference>
<dbReference type="PROSITE" id="PS50850">
    <property type="entry name" value="MFS"/>
    <property type="match status" value="1"/>
</dbReference>
<dbReference type="SUPFAM" id="SSF103473">
    <property type="entry name" value="MFS general substrate transporter"/>
    <property type="match status" value="1"/>
</dbReference>
<feature type="transmembrane region" description="Helical" evidence="8">
    <location>
        <begin position="368"/>
        <end position="389"/>
    </location>
</feature>
<protein>
    <submittedName>
        <fullName evidence="10">MDR family MFS transporter</fullName>
    </submittedName>
</protein>
<feature type="region of interest" description="Disordered" evidence="7">
    <location>
        <begin position="423"/>
        <end position="443"/>
    </location>
</feature>
<keyword evidence="4 8" id="KW-0812">Transmembrane</keyword>
<reference evidence="10 11" key="1">
    <citation type="submission" date="2024-09" db="EMBL/GenBank/DDBJ databases">
        <authorList>
            <person name="Lee S.D."/>
        </authorList>
    </citation>
    <scope>NUCLEOTIDE SEQUENCE [LARGE SCALE GENOMIC DNA]</scope>
    <source>
        <strain evidence="10 11">N8-3</strain>
    </source>
</reference>